<dbReference type="InterPro" id="IPR015300">
    <property type="entry name" value="DNA-bd_pseudobarrel_sf"/>
</dbReference>
<evidence type="ECO:0000313" key="7">
    <source>
        <dbReference type="EMBL" id="KAK6162828.1"/>
    </source>
</evidence>
<name>A0ABR0XUD5_REHGL</name>
<dbReference type="SUPFAM" id="SSF101936">
    <property type="entry name" value="DNA-binding pseudobarrel domain"/>
    <property type="match status" value="1"/>
</dbReference>
<keyword evidence="2" id="KW-0805">Transcription regulation</keyword>
<feature type="compositionally biased region" description="Acidic residues" evidence="6">
    <location>
        <begin position="268"/>
        <end position="287"/>
    </location>
</feature>
<feature type="region of interest" description="Disordered" evidence="6">
    <location>
        <begin position="255"/>
        <end position="296"/>
    </location>
</feature>
<accession>A0ABR0XUD5</accession>
<comment type="caution">
    <text evidence="7">The sequence shown here is derived from an EMBL/GenBank/DDBJ whole genome shotgun (WGS) entry which is preliminary data.</text>
</comment>
<evidence type="ECO:0000256" key="3">
    <source>
        <dbReference type="ARBA" id="ARBA00023125"/>
    </source>
</evidence>
<evidence type="ECO:0000256" key="5">
    <source>
        <dbReference type="ARBA" id="ARBA00023242"/>
    </source>
</evidence>
<evidence type="ECO:0000313" key="8">
    <source>
        <dbReference type="Proteomes" id="UP001318860"/>
    </source>
</evidence>
<keyword evidence="8" id="KW-1185">Reference proteome</keyword>
<dbReference type="Pfam" id="PF14223">
    <property type="entry name" value="Retrotran_gag_2"/>
    <property type="match status" value="1"/>
</dbReference>
<gene>
    <name evidence="7" type="ORF">DH2020_002669</name>
</gene>
<protein>
    <recommendedName>
        <fullName evidence="9">DUF4219 domain-containing protein</fullName>
    </recommendedName>
</protein>
<keyword evidence="5" id="KW-0539">Nucleus</keyword>
<keyword evidence="3" id="KW-0238">DNA-binding</keyword>
<dbReference type="Proteomes" id="UP001318860">
    <property type="component" value="Unassembled WGS sequence"/>
</dbReference>
<evidence type="ECO:0000256" key="6">
    <source>
        <dbReference type="SAM" id="MobiDB-lite"/>
    </source>
</evidence>
<evidence type="ECO:0000256" key="2">
    <source>
        <dbReference type="ARBA" id="ARBA00023015"/>
    </source>
</evidence>
<keyword evidence="4" id="KW-0804">Transcription</keyword>
<sequence>MAGSSSNFTLQTFSEKEYTFWSKKMEKQLMLEGLWHLIERGYKKPQAAERLNDREMHGLQQDMLNDATALSLIRQSLSPAIFVEIIDAKTAKEAWDNLHMMFQANNKTNESSHEADDKLSTKSVKISDKSNIEEDDGVMPLSGDKPFFDICLTKSAVKSPFVLNFPAQTDPILPSTNVVANVRFFGKNYDINFYGKKKRKSFGSRMEAVVVEHNLLEGDFLVFEIIKNNDYKLEINLQVLRNVIPPELEEEIRRREAEHNSKAININYDDDDNDDDDEVEEEKDEEDNARGNDDKK</sequence>
<organism evidence="7 8">
    <name type="scientific">Rehmannia glutinosa</name>
    <name type="common">Chinese foxglove</name>
    <dbReference type="NCBI Taxonomy" id="99300"/>
    <lineage>
        <taxon>Eukaryota</taxon>
        <taxon>Viridiplantae</taxon>
        <taxon>Streptophyta</taxon>
        <taxon>Embryophyta</taxon>
        <taxon>Tracheophyta</taxon>
        <taxon>Spermatophyta</taxon>
        <taxon>Magnoliopsida</taxon>
        <taxon>eudicotyledons</taxon>
        <taxon>Gunneridae</taxon>
        <taxon>Pentapetalae</taxon>
        <taxon>asterids</taxon>
        <taxon>lamiids</taxon>
        <taxon>Lamiales</taxon>
        <taxon>Orobanchaceae</taxon>
        <taxon>Rehmannieae</taxon>
        <taxon>Rehmannia</taxon>
    </lineage>
</organism>
<proteinExistence type="predicted"/>
<evidence type="ECO:0000256" key="4">
    <source>
        <dbReference type="ARBA" id="ARBA00023163"/>
    </source>
</evidence>
<evidence type="ECO:0000256" key="1">
    <source>
        <dbReference type="ARBA" id="ARBA00004123"/>
    </source>
</evidence>
<evidence type="ECO:0008006" key="9">
    <source>
        <dbReference type="Google" id="ProtNLM"/>
    </source>
</evidence>
<comment type="subcellular location">
    <subcellularLocation>
        <location evidence="1">Nucleus</location>
    </subcellularLocation>
</comment>
<reference evidence="7 8" key="1">
    <citation type="journal article" date="2021" name="Comput. Struct. Biotechnol. J.">
        <title>De novo genome assembly of the potent medicinal plant Rehmannia glutinosa using nanopore technology.</title>
        <authorList>
            <person name="Ma L."/>
            <person name="Dong C."/>
            <person name="Song C."/>
            <person name="Wang X."/>
            <person name="Zheng X."/>
            <person name="Niu Y."/>
            <person name="Chen S."/>
            <person name="Feng W."/>
        </authorList>
    </citation>
    <scope>NUCLEOTIDE SEQUENCE [LARGE SCALE GENOMIC DNA]</scope>
    <source>
        <strain evidence="7">DH-2019</strain>
    </source>
</reference>
<dbReference type="EMBL" id="JABTTQ020000002">
    <property type="protein sequence ID" value="KAK6162828.1"/>
    <property type="molecule type" value="Genomic_DNA"/>
</dbReference>
<dbReference type="Gene3D" id="2.40.330.10">
    <property type="entry name" value="DNA-binding pseudobarrel domain"/>
    <property type="match status" value="1"/>
</dbReference>